<dbReference type="EMBL" id="JACAGB010000037">
    <property type="protein sequence ID" value="KAF6292068.1"/>
    <property type="molecule type" value="Genomic_DNA"/>
</dbReference>
<comment type="subcellular location">
    <subcellularLocation>
        <location evidence="1">Membrane</location>
    </subcellularLocation>
</comment>
<dbReference type="PANTHER" id="PTHR11860">
    <property type="entry name" value="POLYMERIC-IMMUNOGLOBULIN RECEPTOR"/>
    <property type="match status" value="1"/>
</dbReference>
<evidence type="ECO:0000259" key="7">
    <source>
        <dbReference type="PROSITE" id="PS50835"/>
    </source>
</evidence>
<sequence>MRLPWALLLLCVPGSWSLSGPRNVTGTVGGSLSVQCRYKKEYEAFDKYWCRQPCLPLFSETVTTSASGREVRSGRVSILDHPGNLTFTVTLKNLTADDAGKYRCGISTLLMEEGLPGFLPEPFFQVQVFVSPGPCSAVSTSCSSYS</sequence>
<evidence type="ECO:0000256" key="3">
    <source>
        <dbReference type="ARBA" id="ARBA00022729"/>
    </source>
</evidence>
<evidence type="ECO:0000256" key="4">
    <source>
        <dbReference type="ARBA" id="ARBA00023136"/>
    </source>
</evidence>
<dbReference type="Gene3D" id="2.60.40.10">
    <property type="entry name" value="Immunoglobulins"/>
    <property type="match status" value="1"/>
</dbReference>
<dbReference type="PANTHER" id="PTHR11860:SF117">
    <property type="entry name" value="PROTEIN CD300H"/>
    <property type="match status" value="1"/>
</dbReference>
<keyword evidence="4" id="KW-0472">Membrane</keyword>
<dbReference type="PROSITE" id="PS50835">
    <property type="entry name" value="IG_LIKE"/>
    <property type="match status" value="1"/>
</dbReference>
<feature type="chain" id="PRO_5029739265" description="Ig-like domain-containing protein" evidence="6">
    <location>
        <begin position="18"/>
        <end position="146"/>
    </location>
</feature>
<reference evidence="8 9" key="1">
    <citation type="journal article" date="2020" name="Nature">
        <title>Six reference-quality genomes reveal evolution of bat adaptations.</title>
        <authorList>
            <person name="Jebb D."/>
            <person name="Huang Z."/>
            <person name="Pippel M."/>
            <person name="Hughes G.M."/>
            <person name="Lavrichenko K."/>
            <person name="Devanna P."/>
            <person name="Winkler S."/>
            <person name="Jermiin L.S."/>
            <person name="Skirmuntt E.C."/>
            <person name="Katzourakis A."/>
            <person name="Burkitt-Gray L."/>
            <person name="Ray D.A."/>
            <person name="Sullivan K.A.M."/>
            <person name="Roscito J.G."/>
            <person name="Kirilenko B.M."/>
            <person name="Davalos L.M."/>
            <person name="Corthals A.P."/>
            <person name="Power M.L."/>
            <person name="Jones G."/>
            <person name="Ransome R.D."/>
            <person name="Dechmann D.K.N."/>
            <person name="Locatelli A.G."/>
            <person name="Puechmaille S.J."/>
            <person name="Fedrigo O."/>
            <person name="Jarvis E.D."/>
            <person name="Hiller M."/>
            <person name="Vernes S.C."/>
            <person name="Myers E.W."/>
            <person name="Teeling E.C."/>
        </authorList>
    </citation>
    <scope>NUCLEOTIDE SEQUENCE [LARGE SCALE GENOMIC DNA]</scope>
    <source>
        <strain evidence="8">MPipKuh1</strain>
        <tissue evidence="8">Flight muscle</tissue>
    </source>
</reference>
<dbReference type="InterPro" id="IPR036179">
    <property type="entry name" value="Ig-like_dom_sf"/>
</dbReference>
<dbReference type="GO" id="GO:0004888">
    <property type="term" value="F:transmembrane signaling receptor activity"/>
    <property type="evidence" value="ECO:0007669"/>
    <property type="project" value="TreeGrafter"/>
</dbReference>
<evidence type="ECO:0000256" key="6">
    <source>
        <dbReference type="SAM" id="SignalP"/>
    </source>
</evidence>
<comment type="caution">
    <text evidence="8">The sequence shown here is derived from an EMBL/GenBank/DDBJ whole genome shotgun (WGS) entry which is preliminary data.</text>
</comment>
<accession>A0A7J7SUF2</accession>
<evidence type="ECO:0000313" key="9">
    <source>
        <dbReference type="Proteomes" id="UP000558488"/>
    </source>
</evidence>
<keyword evidence="9" id="KW-1185">Reference proteome</keyword>
<dbReference type="InterPro" id="IPR050671">
    <property type="entry name" value="CD300_family_receptors"/>
</dbReference>
<keyword evidence="5" id="KW-1015">Disulfide bond</keyword>
<dbReference type="InterPro" id="IPR003599">
    <property type="entry name" value="Ig_sub"/>
</dbReference>
<dbReference type="SMART" id="SM00409">
    <property type="entry name" value="IG"/>
    <property type="match status" value="1"/>
</dbReference>
<evidence type="ECO:0000256" key="5">
    <source>
        <dbReference type="ARBA" id="ARBA00023157"/>
    </source>
</evidence>
<gene>
    <name evidence="8" type="ORF">mPipKuh1_002399</name>
</gene>
<dbReference type="Proteomes" id="UP000558488">
    <property type="component" value="Unassembled WGS sequence"/>
</dbReference>
<evidence type="ECO:0000256" key="2">
    <source>
        <dbReference type="ARBA" id="ARBA00022692"/>
    </source>
</evidence>
<protein>
    <recommendedName>
        <fullName evidence="7">Ig-like domain-containing protein</fullName>
    </recommendedName>
</protein>
<dbReference type="FunFam" id="2.60.40.10:FF:000370">
    <property type="entry name" value="CMRF35-like molecule 1"/>
    <property type="match status" value="1"/>
</dbReference>
<dbReference type="InterPro" id="IPR007110">
    <property type="entry name" value="Ig-like_dom"/>
</dbReference>
<dbReference type="InterPro" id="IPR013783">
    <property type="entry name" value="Ig-like_fold"/>
</dbReference>
<dbReference type="CDD" id="cd05716">
    <property type="entry name" value="IgV_pIgR_like"/>
    <property type="match status" value="1"/>
</dbReference>
<keyword evidence="2" id="KW-0812">Transmembrane</keyword>
<dbReference type="AlphaFoldDB" id="A0A7J7SUF2"/>
<feature type="signal peptide" evidence="6">
    <location>
        <begin position="1"/>
        <end position="17"/>
    </location>
</feature>
<feature type="domain" description="Ig-like" evidence="7">
    <location>
        <begin position="13"/>
        <end position="104"/>
    </location>
</feature>
<evidence type="ECO:0000313" key="8">
    <source>
        <dbReference type="EMBL" id="KAF6292068.1"/>
    </source>
</evidence>
<dbReference type="InterPro" id="IPR013106">
    <property type="entry name" value="Ig_V-set"/>
</dbReference>
<evidence type="ECO:0000256" key="1">
    <source>
        <dbReference type="ARBA" id="ARBA00004370"/>
    </source>
</evidence>
<dbReference type="GO" id="GO:0005886">
    <property type="term" value="C:plasma membrane"/>
    <property type="evidence" value="ECO:0007669"/>
    <property type="project" value="TreeGrafter"/>
</dbReference>
<dbReference type="Pfam" id="PF07686">
    <property type="entry name" value="V-set"/>
    <property type="match status" value="1"/>
</dbReference>
<proteinExistence type="predicted"/>
<name>A0A7J7SUF2_PIPKU</name>
<organism evidence="8 9">
    <name type="scientific">Pipistrellus kuhlii</name>
    <name type="common">Kuhl's pipistrelle</name>
    <dbReference type="NCBI Taxonomy" id="59472"/>
    <lineage>
        <taxon>Eukaryota</taxon>
        <taxon>Metazoa</taxon>
        <taxon>Chordata</taxon>
        <taxon>Craniata</taxon>
        <taxon>Vertebrata</taxon>
        <taxon>Euteleostomi</taxon>
        <taxon>Mammalia</taxon>
        <taxon>Eutheria</taxon>
        <taxon>Laurasiatheria</taxon>
        <taxon>Chiroptera</taxon>
        <taxon>Yangochiroptera</taxon>
        <taxon>Vespertilionidae</taxon>
        <taxon>Pipistrellus</taxon>
    </lineage>
</organism>
<keyword evidence="3 6" id="KW-0732">Signal</keyword>
<dbReference type="SUPFAM" id="SSF48726">
    <property type="entry name" value="Immunoglobulin"/>
    <property type="match status" value="1"/>
</dbReference>